<keyword evidence="6" id="KW-0521">NADP</keyword>
<comment type="caution">
    <text evidence="8">The sequence shown here is derived from an EMBL/GenBank/DDBJ whole genome shotgun (WGS) entry which is preliminary data.</text>
</comment>
<keyword evidence="9" id="KW-1185">Reference proteome</keyword>
<dbReference type="InterPro" id="IPR029903">
    <property type="entry name" value="RmlD-like-bd"/>
</dbReference>
<dbReference type="NCBIfam" id="TIGR01214">
    <property type="entry name" value="rmlD"/>
    <property type="match status" value="1"/>
</dbReference>
<gene>
    <name evidence="8" type="primary">rfbD</name>
    <name evidence="8" type="ORF">KC222_13335</name>
</gene>
<dbReference type="Proteomes" id="UP000686327">
    <property type="component" value="Unassembled WGS sequence"/>
</dbReference>
<evidence type="ECO:0000256" key="5">
    <source>
        <dbReference type="ARBA" id="ARBA00048200"/>
    </source>
</evidence>
<dbReference type="GO" id="GO:0008831">
    <property type="term" value="F:dTDP-4-dehydrorhamnose reductase activity"/>
    <property type="evidence" value="ECO:0007669"/>
    <property type="project" value="UniProtKB-EC"/>
</dbReference>
<evidence type="ECO:0000256" key="4">
    <source>
        <dbReference type="ARBA" id="ARBA00017099"/>
    </source>
</evidence>
<feature type="domain" description="RmlD-like substrate binding" evidence="7">
    <location>
        <begin position="1"/>
        <end position="280"/>
    </location>
</feature>
<comment type="function">
    <text evidence="6">Catalyzes the reduction of dTDP-6-deoxy-L-lyxo-4-hexulose to yield dTDP-L-rhamnose.</text>
</comment>
<evidence type="ECO:0000313" key="8">
    <source>
        <dbReference type="EMBL" id="MBU4682989.1"/>
    </source>
</evidence>
<dbReference type="EMBL" id="JAGRYU010000025">
    <property type="protein sequence ID" value="MBU4682989.1"/>
    <property type="molecule type" value="Genomic_DNA"/>
</dbReference>
<evidence type="ECO:0000259" key="7">
    <source>
        <dbReference type="Pfam" id="PF04321"/>
    </source>
</evidence>
<comment type="catalytic activity">
    <reaction evidence="5 6">
        <text>dTDP-beta-L-rhamnose + NADP(+) = dTDP-4-dehydro-beta-L-rhamnose + NADPH + H(+)</text>
        <dbReference type="Rhea" id="RHEA:21796"/>
        <dbReference type="ChEBI" id="CHEBI:15378"/>
        <dbReference type="ChEBI" id="CHEBI:57510"/>
        <dbReference type="ChEBI" id="CHEBI:57783"/>
        <dbReference type="ChEBI" id="CHEBI:58349"/>
        <dbReference type="ChEBI" id="CHEBI:62830"/>
        <dbReference type="EC" id="1.1.1.133"/>
    </reaction>
</comment>
<comment type="pathway">
    <text evidence="1 6">Carbohydrate biosynthesis; dTDP-L-rhamnose biosynthesis.</text>
</comment>
<evidence type="ECO:0000256" key="6">
    <source>
        <dbReference type="RuleBase" id="RU364082"/>
    </source>
</evidence>
<proteinExistence type="inferred from homology"/>
<dbReference type="PANTHER" id="PTHR10491">
    <property type="entry name" value="DTDP-4-DEHYDRORHAMNOSE REDUCTASE"/>
    <property type="match status" value="1"/>
</dbReference>
<name>A0ABS6DID9_9ENTR</name>
<comment type="similarity">
    <text evidence="2 6">Belongs to the dTDP-4-dehydrorhamnose reductase family.</text>
</comment>
<dbReference type="RefSeq" id="WP_216376104.1">
    <property type="nucleotide sequence ID" value="NZ_JAGRYT010000028.1"/>
</dbReference>
<evidence type="ECO:0000256" key="2">
    <source>
        <dbReference type="ARBA" id="ARBA00010944"/>
    </source>
</evidence>
<comment type="cofactor">
    <cofactor evidence="6">
        <name>Mg(2+)</name>
        <dbReference type="ChEBI" id="CHEBI:18420"/>
    </cofactor>
    <text evidence="6">Binds 1 Mg(2+) ion per monomer.</text>
</comment>
<dbReference type="CDD" id="cd05254">
    <property type="entry name" value="dTDP_HR_like_SDR_e"/>
    <property type="match status" value="1"/>
</dbReference>
<sequence length="284" mass="30908">MKILLTGAKGQLGQSISNIAPSDWDILFADKNKLDISNENDVNKIVGEFSPDIIINAAAFTSVDKAEVDADNANLVNHQGAKFVADAAQKYNARLIHISTDYVFDGTKSTPYAVDDECKPINVYGSSKRNGEVEVLSSCDNAIILRTSWVYSENGANFLKTIFALLNSGKSITVVDDQIGCPTYAPDLAAMIINICQDSRISGGIYHYCGDTTISWCQFAKLIAEKSGIDSGLIQEVLSENYNSPAQRPAYSVLNCSNLEQLGYQRSNFSNGLHNSLEKLVIKS</sequence>
<dbReference type="Pfam" id="PF04321">
    <property type="entry name" value="RmlD_sub_bind"/>
    <property type="match status" value="1"/>
</dbReference>
<dbReference type="PANTHER" id="PTHR10491:SF4">
    <property type="entry name" value="METHIONINE ADENOSYLTRANSFERASE 2 SUBUNIT BETA"/>
    <property type="match status" value="1"/>
</dbReference>
<keyword evidence="6 8" id="KW-0560">Oxidoreductase</keyword>
<reference evidence="9" key="2">
    <citation type="submission" date="2023-07" db="EMBL/GenBank/DDBJ databases">
        <title>Cedecea davisae an AmpC producer and its therapeutic implications.</title>
        <authorList>
            <person name="Notter J."/>
        </authorList>
    </citation>
    <scope>NUCLEOTIDE SEQUENCE [LARGE SCALE GENOMIC DNA]</scope>
    <source>
        <strain evidence="9">1</strain>
    </source>
</reference>
<reference evidence="8 9" key="1">
    <citation type="submission" date="2021-04" db="EMBL/GenBank/DDBJ databases">
        <authorList>
            <person name="Seiffert S.N."/>
        </authorList>
    </citation>
    <scope>NUCLEOTIDE SEQUENCE [LARGE SCALE GENOMIC DNA]</scope>
    <source>
        <strain evidence="8 9">1</strain>
    </source>
</reference>
<protein>
    <recommendedName>
        <fullName evidence="4 6">dTDP-4-dehydrorhamnose reductase</fullName>
        <ecNumber evidence="3 6">1.1.1.133</ecNumber>
    </recommendedName>
</protein>
<evidence type="ECO:0000313" key="9">
    <source>
        <dbReference type="Proteomes" id="UP000686327"/>
    </source>
</evidence>
<accession>A0ABS6DID9</accession>
<evidence type="ECO:0000256" key="3">
    <source>
        <dbReference type="ARBA" id="ARBA00012929"/>
    </source>
</evidence>
<dbReference type="EC" id="1.1.1.133" evidence="3 6"/>
<organism evidence="8 9">
    <name type="scientific">Cedecea davisae</name>
    <dbReference type="NCBI Taxonomy" id="158484"/>
    <lineage>
        <taxon>Bacteria</taxon>
        <taxon>Pseudomonadati</taxon>
        <taxon>Pseudomonadota</taxon>
        <taxon>Gammaproteobacteria</taxon>
        <taxon>Enterobacterales</taxon>
        <taxon>Enterobacteriaceae</taxon>
        <taxon>Cedecea</taxon>
    </lineage>
</organism>
<dbReference type="InterPro" id="IPR005913">
    <property type="entry name" value="dTDP_dehydrorham_reduct"/>
</dbReference>
<evidence type="ECO:0000256" key="1">
    <source>
        <dbReference type="ARBA" id="ARBA00004781"/>
    </source>
</evidence>